<name>A0A420ZCA7_UNCK3</name>
<dbReference type="Pfam" id="PF01610">
    <property type="entry name" value="DDE_Tnp_ISL3"/>
    <property type="match status" value="1"/>
</dbReference>
<sequence>MRLNLRDFWDQPLSQAGDYLKRWYFWATHSRLEPIKEAAYTIKRHWDGVVNFVKSKITNGILEGINSLVQAARSKARGYRSVEYFITMIYMLAGKLKFSLPT</sequence>
<proteinExistence type="predicted"/>
<feature type="domain" description="Transposase IS204/IS1001/IS1096/IS1165 DDE" evidence="1">
    <location>
        <begin position="4"/>
        <end position="89"/>
    </location>
</feature>
<accession>A0A420ZCA7</accession>
<comment type="caution">
    <text evidence="2">The sequence shown here is derived from an EMBL/GenBank/DDBJ whole genome shotgun (WGS) entry which is preliminary data.</text>
</comment>
<dbReference type="EMBL" id="QMNG01000011">
    <property type="protein sequence ID" value="RLC37144.1"/>
    <property type="molecule type" value="Genomic_DNA"/>
</dbReference>
<protein>
    <recommendedName>
        <fullName evidence="1">Transposase IS204/IS1001/IS1096/IS1165 DDE domain-containing protein</fullName>
    </recommendedName>
</protein>
<evidence type="ECO:0000313" key="3">
    <source>
        <dbReference type="Proteomes" id="UP000281261"/>
    </source>
</evidence>
<dbReference type="InterPro" id="IPR047951">
    <property type="entry name" value="Transpos_ISL3"/>
</dbReference>
<evidence type="ECO:0000259" key="1">
    <source>
        <dbReference type="Pfam" id="PF01610"/>
    </source>
</evidence>
<evidence type="ECO:0000313" key="2">
    <source>
        <dbReference type="EMBL" id="RLC37144.1"/>
    </source>
</evidence>
<organism evidence="2 3">
    <name type="scientific">candidate division Kazan bacterium</name>
    <dbReference type="NCBI Taxonomy" id="2202143"/>
    <lineage>
        <taxon>Bacteria</taxon>
        <taxon>Bacteria division Kazan-3B-28</taxon>
    </lineage>
</organism>
<dbReference type="AlphaFoldDB" id="A0A420ZCA7"/>
<dbReference type="PANTHER" id="PTHR33498">
    <property type="entry name" value="TRANSPOSASE FOR INSERTION SEQUENCE ELEMENT IS1557"/>
    <property type="match status" value="1"/>
</dbReference>
<reference evidence="2 3" key="1">
    <citation type="submission" date="2018-06" db="EMBL/GenBank/DDBJ databases">
        <title>Extensive metabolic versatility and redundancy in microbially diverse, dynamic hydrothermal sediments.</title>
        <authorList>
            <person name="Dombrowski N."/>
            <person name="Teske A."/>
            <person name="Baker B.J."/>
        </authorList>
    </citation>
    <scope>NUCLEOTIDE SEQUENCE [LARGE SCALE GENOMIC DNA]</scope>
    <source>
        <strain evidence="2">B79_G16</strain>
    </source>
</reference>
<dbReference type="InterPro" id="IPR002560">
    <property type="entry name" value="Transposase_DDE"/>
</dbReference>
<dbReference type="Proteomes" id="UP000281261">
    <property type="component" value="Unassembled WGS sequence"/>
</dbReference>
<gene>
    <name evidence="2" type="ORF">DRH29_03000</name>
</gene>
<dbReference type="PANTHER" id="PTHR33498:SF1">
    <property type="entry name" value="TRANSPOSASE FOR INSERTION SEQUENCE ELEMENT IS1557"/>
    <property type="match status" value="1"/>
</dbReference>